<gene>
    <name evidence="3 4" type="primary">LOC104246863</name>
</gene>
<dbReference type="NCBIfam" id="TIGR01640">
    <property type="entry name" value="F_box_assoc_1"/>
    <property type="match status" value="1"/>
</dbReference>
<dbReference type="RefSeq" id="XP_009801060.1">
    <property type="nucleotide sequence ID" value="XM_009802758.1"/>
</dbReference>
<dbReference type="InterPro" id="IPR001810">
    <property type="entry name" value="F-box_dom"/>
</dbReference>
<dbReference type="PANTHER" id="PTHR31672:SF13">
    <property type="entry name" value="F-BOX PROTEIN CPR30-LIKE"/>
    <property type="match status" value="1"/>
</dbReference>
<dbReference type="STRING" id="4096.A0A1U7YPA2"/>
<reference evidence="3 4" key="2">
    <citation type="submission" date="2025-04" db="UniProtKB">
        <authorList>
            <consortium name="RefSeq"/>
        </authorList>
    </citation>
    <scope>IDENTIFICATION</scope>
    <source>
        <tissue evidence="3 4">Leaf</tissue>
    </source>
</reference>
<dbReference type="KEGG" id="nsy:104246863"/>
<dbReference type="eggNOG" id="ENOG502S2XW">
    <property type="taxonomic scope" value="Eukaryota"/>
</dbReference>
<sequence>MENYRSLPDALVTKILVRLPVESLARFKCVRKNWYWLITTSSFVREHLNHLEKNPTRLLLHFRDIPSQSSTSLLLPEKILPGVISLHEKPSYLQIPAQLTEIIGPVDGIYFLYKKLSSDNRMALWNPTLREFRPLPPYNIKISMPRGYFRYIFGFGFDPLSQVYKVVYVMIFCNLEEWNNDRVFAAVYSLGKDCWRNLACRFDNRVPSCMENSLCSTCVNGVYYWSTLSSGAIAFQPLLLIRYFNMQNEVFGEIPGPKISCVIDGLITLYKESIALLVRNDTDDFIFAYQIDVWLMSNERSWTKVLNVVPTIPNSCPIGLWGHDKIILYSEDEALVIYDSKTHEITRLLDSKIYGRRWALSYKESLVSIKSKNIRHKQSSIFDLIQEFFKDE</sequence>
<feature type="domain" description="F-box" evidence="1">
    <location>
        <begin position="1"/>
        <end position="47"/>
    </location>
</feature>
<dbReference type="InterPro" id="IPR050796">
    <property type="entry name" value="SCF_F-box_component"/>
</dbReference>
<name>A0A1U7YPA2_NICSY</name>
<accession>A0A1U7YPA2</accession>
<proteinExistence type="predicted"/>
<dbReference type="RefSeq" id="XP_009801059.1">
    <property type="nucleotide sequence ID" value="XM_009802757.1"/>
</dbReference>
<organism evidence="2 3">
    <name type="scientific">Nicotiana sylvestris</name>
    <name type="common">Wood tobacco</name>
    <name type="synonym">South American tobacco</name>
    <dbReference type="NCBI Taxonomy" id="4096"/>
    <lineage>
        <taxon>Eukaryota</taxon>
        <taxon>Viridiplantae</taxon>
        <taxon>Streptophyta</taxon>
        <taxon>Embryophyta</taxon>
        <taxon>Tracheophyta</taxon>
        <taxon>Spermatophyta</taxon>
        <taxon>Magnoliopsida</taxon>
        <taxon>eudicotyledons</taxon>
        <taxon>Gunneridae</taxon>
        <taxon>Pentapetalae</taxon>
        <taxon>asterids</taxon>
        <taxon>lamiids</taxon>
        <taxon>Solanales</taxon>
        <taxon>Solanaceae</taxon>
        <taxon>Nicotianoideae</taxon>
        <taxon>Nicotianeae</taxon>
        <taxon>Nicotiana</taxon>
    </lineage>
</organism>
<evidence type="ECO:0000313" key="3">
    <source>
        <dbReference type="RefSeq" id="XP_009801059.1"/>
    </source>
</evidence>
<keyword evidence="2" id="KW-1185">Reference proteome</keyword>
<dbReference type="PROSITE" id="PS50181">
    <property type="entry name" value="FBOX"/>
    <property type="match status" value="1"/>
</dbReference>
<dbReference type="InterPro" id="IPR017451">
    <property type="entry name" value="F-box-assoc_interact_dom"/>
</dbReference>
<dbReference type="InterPro" id="IPR006527">
    <property type="entry name" value="F-box-assoc_dom_typ1"/>
</dbReference>
<dbReference type="CDD" id="cd22157">
    <property type="entry name" value="F-box_AtFBW1-like"/>
    <property type="match status" value="1"/>
</dbReference>
<dbReference type="OrthoDB" id="1305037at2759"/>
<reference evidence="2" key="1">
    <citation type="journal article" date="2013" name="Genome Biol.">
        <title>Reference genomes and transcriptomes of Nicotiana sylvestris and Nicotiana tomentosiformis.</title>
        <authorList>
            <person name="Sierro N."/>
            <person name="Battey J.N."/>
            <person name="Ouadi S."/>
            <person name="Bovet L."/>
            <person name="Goepfert S."/>
            <person name="Bakaher N."/>
            <person name="Peitsch M.C."/>
            <person name="Ivanov N.V."/>
        </authorList>
    </citation>
    <scope>NUCLEOTIDE SEQUENCE [LARGE SCALE GENOMIC DNA]</scope>
</reference>
<dbReference type="Proteomes" id="UP000189701">
    <property type="component" value="Unplaced"/>
</dbReference>
<dbReference type="Pfam" id="PF07734">
    <property type="entry name" value="FBA_1"/>
    <property type="match status" value="1"/>
</dbReference>
<dbReference type="GeneID" id="104246863"/>
<dbReference type="InterPro" id="IPR036047">
    <property type="entry name" value="F-box-like_dom_sf"/>
</dbReference>
<dbReference type="AlphaFoldDB" id="A0A1U7YPA2"/>
<dbReference type="Gene3D" id="1.20.1280.50">
    <property type="match status" value="1"/>
</dbReference>
<protein>
    <submittedName>
        <fullName evidence="3 4">F-box only protein 15</fullName>
    </submittedName>
</protein>
<dbReference type="SUPFAM" id="SSF81383">
    <property type="entry name" value="F-box domain"/>
    <property type="match status" value="1"/>
</dbReference>
<evidence type="ECO:0000313" key="2">
    <source>
        <dbReference type="Proteomes" id="UP000189701"/>
    </source>
</evidence>
<evidence type="ECO:0000313" key="4">
    <source>
        <dbReference type="RefSeq" id="XP_009801060.1"/>
    </source>
</evidence>
<dbReference type="PANTHER" id="PTHR31672">
    <property type="entry name" value="BNACNNG10540D PROTEIN"/>
    <property type="match status" value="1"/>
</dbReference>
<evidence type="ECO:0000259" key="1">
    <source>
        <dbReference type="PROSITE" id="PS50181"/>
    </source>
</evidence>